<evidence type="ECO:0000313" key="2">
    <source>
        <dbReference type="Proteomes" id="UP000321051"/>
    </source>
</evidence>
<proteinExistence type="predicted"/>
<name>A0A510Y4M3_MARHA</name>
<organism evidence="1 2">
    <name type="scientific">Marinococcus halophilus</name>
    <dbReference type="NCBI Taxonomy" id="1371"/>
    <lineage>
        <taxon>Bacteria</taxon>
        <taxon>Bacillati</taxon>
        <taxon>Bacillota</taxon>
        <taxon>Bacilli</taxon>
        <taxon>Bacillales</taxon>
        <taxon>Bacillaceae</taxon>
        <taxon>Marinococcus</taxon>
    </lineage>
</organism>
<reference evidence="1 2" key="1">
    <citation type="submission" date="2019-07" db="EMBL/GenBank/DDBJ databases">
        <title>Whole genome shotgun sequence of Marinococcus halophilus NBRC 102359.</title>
        <authorList>
            <person name="Hosoyama A."/>
            <person name="Uohara A."/>
            <person name="Ohji S."/>
            <person name="Ichikawa N."/>
        </authorList>
    </citation>
    <scope>NUCLEOTIDE SEQUENCE [LARGE SCALE GENOMIC DNA]</scope>
    <source>
        <strain evidence="1 2">NBRC 102359</strain>
    </source>
</reference>
<dbReference type="AlphaFoldDB" id="A0A510Y4M3"/>
<dbReference type="Proteomes" id="UP000321051">
    <property type="component" value="Unassembled WGS sequence"/>
</dbReference>
<accession>A0A510Y4M3</accession>
<dbReference type="RefSeq" id="WP_094908381.1">
    <property type="nucleotide sequence ID" value="NZ_BJUN01000005.1"/>
</dbReference>
<gene>
    <name evidence="1" type="ORF">MHA01_11950</name>
</gene>
<dbReference type="OrthoDB" id="2973063at2"/>
<keyword evidence="2" id="KW-1185">Reference proteome</keyword>
<comment type="caution">
    <text evidence="1">The sequence shown here is derived from an EMBL/GenBank/DDBJ whole genome shotgun (WGS) entry which is preliminary data.</text>
</comment>
<dbReference type="EMBL" id="BJUN01000005">
    <property type="protein sequence ID" value="GEK58290.1"/>
    <property type="molecule type" value="Genomic_DNA"/>
</dbReference>
<evidence type="ECO:0000313" key="1">
    <source>
        <dbReference type="EMBL" id="GEK58290.1"/>
    </source>
</evidence>
<sequence>MHTSTFGYIFNGNELLVGTAGSLAPYIQEACPQMYNNIDKLFHSLHPFAMDGTPLRFLSDAAVLKAPWAAYDLCNNHCFLDESSFFS</sequence>
<protein>
    <submittedName>
        <fullName evidence="1">Uncharacterized protein</fullName>
    </submittedName>
</protein>